<name>K6QEG0_9FIRM</name>
<dbReference type="eggNOG" id="COG4587">
    <property type="taxonomic scope" value="Bacteria"/>
</dbReference>
<evidence type="ECO:0000313" key="2">
    <source>
        <dbReference type="EMBL" id="EKP95221.1"/>
    </source>
</evidence>
<dbReference type="HOGENOM" id="CLU_1022831_0_0_9"/>
<keyword evidence="3" id="KW-1185">Reference proteome</keyword>
<comment type="caution">
    <text evidence="2">The sequence shown here is derived from an EMBL/GenBank/DDBJ whole genome shotgun (WGS) entry which is preliminary data.</text>
</comment>
<protein>
    <submittedName>
        <fullName evidence="2">ABC-type uncharacterized transport system, permease component</fullName>
    </submittedName>
</protein>
<organism evidence="2 3">
    <name type="scientific">Thermaerobacter subterraneus DSM 13965</name>
    <dbReference type="NCBI Taxonomy" id="867903"/>
    <lineage>
        <taxon>Bacteria</taxon>
        <taxon>Bacillati</taxon>
        <taxon>Bacillota</taxon>
        <taxon>Clostridia</taxon>
        <taxon>Eubacteriales</taxon>
        <taxon>Clostridiales Family XVII. Incertae Sedis</taxon>
        <taxon>Thermaerobacter</taxon>
    </lineage>
</organism>
<feature type="transmembrane region" description="Helical" evidence="1">
    <location>
        <begin position="155"/>
        <end position="181"/>
    </location>
</feature>
<feature type="transmembrane region" description="Helical" evidence="1">
    <location>
        <begin position="43"/>
        <end position="61"/>
    </location>
</feature>
<keyword evidence="1" id="KW-0812">Transmembrane</keyword>
<dbReference type="EMBL" id="AENY02000002">
    <property type="protein sequence ID" value="EKP95221.1"/>
    <property type="molecule type" value="Genomic_DNA"/>
</dbReference>
<reference evidence="2" key="1">
    <citation type="submission" date="2010-10" db="EMBL/GenBank/DDBJ databases">
        <authorList>
            <consortium name="US DOE Joint Genome Institute (JGI-PGF)"/>
            <person name="Lucas S."/>
            <person name="Copeland A."/>
            <person name="Lapidus A."/>
            <person name="Bruce D."/>
            <person name="Goodwin L."/>
            <person name="Pitluck S."/>
            <person name="Kyrpides N."/>
            <person name="Mavromatis K."/>
            <person name="Detter J.C."/>
            <person name="Han C."/>
            <person name="Land M."/>
            <person name="Hauser L."/>
            <person name="Markowitz V."/>
            <person name="Cheng J.-F."/>
            <person name="Hugenholtz P."/>
            <person name="Woyke T."/>
            <person name="Wu D."/>
            <person name="Pukall R."/>
            <person name="Wahrenburg C."/>
            <person name="Brambilla E."/>
            <person name="Klenk H.-P."/>
            <person name="Eisen J.A."/>
        </authorList>
    </citation>
    <scope>NUCLEOTIDE SEQUENCE [LARGE SCALE GENOMIC DNA]</scope>
    <source>
        <strain evidence="2">DSM 13965</strain>
    </source>
</reference>
<proteinExistence type="predicted"/>
<dbReference type="AlphaFoldDB" id="K6QEG0"/>
<dbReference type="PANTHER" id="PTHR36832">
    <property type="entry name" value="SLR1174 PROTEIN-RELATED"/>
    <property type="match status" value="1"/>
</dbReference>
<evidence type="ECO:0000256" key="1">
    <source>
        <dbReference type="SAM" id="Phobius"/>
    </source>
</evidence>
<dbReference type="STRING" id="867903.ThesuDRAFT_00961"/>
<keyword evidence="1" id="KW-0472">Membrane</keyword>
<dbReference type="Pfam" id="PF06182">
    <property type="entry name" value="ABC2_membrane_6"/>
    <property type="match status" value="1"/>
</dbReference>
<feature type="transmembrane region" description="Helical" evidence="1">
    <location>
        <begin position="243"/>
        <end position="262"/>
    </location>
</feature>
<evidence type="ECO:0000313" key="3">
    <source>
        <dbReference type="Proteomes" id="UP000005710"/>
    </source>
</evidence>
<feature type="transmembrane region" description="Helical" evidence="1">
    <location>
        <begin position="126"/>
        <end position="143"/>
    </location>
</feature>
<accession>K6QEG0</accession>
<dbReference type="PANTHER" id="PTHR36832:SF1">
    <property type="entry name" value="SLR1174 PROTEIN"/>
    <property type="match status" value="1"/>
</dbReference>
<keyword evidence="1" id="KW-1133">Transmembrane helix</keyword>
<dbReference type="OrthoDB" id="8582979at2"/>
<reference evidence="2" key="2">
    <citation type="submission" date="2012-10" db="EMBL/GenBank/DDBJ databases">
        <title>Improved high-quality draft of Thermaerobacter subterraneus C21, DSM 13965.</title>
        <authorList>
            <consortium name="DOE Joint Genome Institute"/>
            <person name="Eisen J."/>
            <person name="Huntemann M."/>
            <person name="Wei C.-L."/>
            <person name="Han J."/>
            <person name="Detter J.C."/>
            <person name="Han C."/>
            <person name="Tapia R."/>
            <person name="Chen A."/>
            <person name="Kyrpides N."/>
            <person name="Mavromatis K."/>
            <person name="Markowitz V."/>
            <person name="Szeto E."/>
            <person name="Ivanova N."/>
            <person name="Mikhailova N."/>
            <person name="Ovchinnikova G."/>
            <person name="Pagani I."/>
            <person name="Pati A."/>
            <person name="Goodwin L."/>
            <person name="Nordberg H.P."/>
            <person name="Cantor M.N."/>
            <person name="Hua S.X."/>
            <person name="Woyke T."/>
            <person name="Eisen J."/>
            <person name="Klenk H.-P."/>
        </authorList>
    </citation>
    <scope>NUCLEOTIDE SEQUENCE [LARGE SCALE GENOMIC DNA]</scope>
    <source>
        <strain evidence="2">DSM 13965</strain>
    </source>
</reference>
<gene>
    <name evidence="2" type="ORF">ThesuDRAFT_00961</name>
</gene>
<dbReference type="InterPro" id="IPR010390">
    <property type="entry name" value="ABC-2_transporter-like"/>
</dbReference>
<dbReference type="Proteomes" id="UP000005710">
    <property type="component" value="Unassembled WGS sequence"/>
</dbReference>
<sequence length="272" mass="30957">MTGMVACHRVELGRLKVLKYWICYSRTSVSVFLRLQWAFRESVVFWLLSDFLSPVIYFLVWSQVVSVPHQQLATYYVSVILTRQFVEEWIVWAMAPEIEAERFDPQMIKPVSPLIHYFTSNVAHKVFKAPLFILLLLTLVWMRGPSSQALVEAVIYVWTCVVGLVILHLLGYTIAILGFVVRRVTHIYTVVDGLRVLFSGEFAPVIFFPDFLQSAALFSPHWWAIGLPIQIISGSTPSAALPLALVVQFGVAVIMAVVQTWVSRWALNRWAG</sequence>